<feature type="transmembrane region" description="Helical" evidence="1">
    <location>
        <begin position="152"/>
        <end position="171"/>
    </location>
</feature>
<evidence type="ECO:0000313" key="2">
    <source>
        <dbReference type="EMBL" id="CAA9500555.1"/>
    </source>
</evidence>
<feature type="transmembrane region" description="Helical" evidence="1">
    <location>
        <begin position="6"/>
        <end position="31"/>
    </location>
</feature>
<keyword evidence="1" id="KW-1133">Transmembrane helix</keyword>
<proteinExistence type="predicted"/>
<accession>A0A6J4SMJ9</accession>
<reference evidence="2" key="1">
    <citation type="submission" date="2020-02" db="EMBL/GenBank/DDBJ databases">
        <authorList>
            <person name="Meier V. D."/>
        </authorList>
    </citation>
    <scope>NUCLEOTIDE SEQUENCE</scope>
    <source>
        <strain evidence="2">AVDCRST_MAG91</strain>
    </source>
</reference>
<organism evidence="2">
    <name type="scientific">uncultured Sphingomonadaceae bacterium</name>
    <dbReference type="NCBI Taxonomy" id="169976"/>
    <lineage>
        <taxon>Bacteria</taxon>
        <taxon>Pseudomonadati</taxon>
        <taxon>Pseudomonadota</taxon>
        <taxon>Alphaproteobacteria</taxon>
        <taxon>Sphingomonadales</taxon>
        <taxon>Sphingomonadaceae</taxon>
        <taxon>environmental samples</taxon>
    </lineage>
</organism>
<feature type="transmembrane region" description="Helical" evidence="1">
    <location>
        <begin position="52"/>
        <end position="72"/>
    </location>
</feature>
<evidence type="ECO:0000256" key="1">
    <source>
        <dbReference type="SAM" id="Phobius"/>
    </source>
</evidence>
<gene>
    <name evidence="2" type="ORF">AVDCRST_MAG91-1029</name>
</gene>
<feature type="transmembrane region" description="Helical" evidence="1">
    <location>
        <begin position="118"/>
        <end position="140"/>
    </location>
</feature>
<keyword evidence="1" id="KW-0472">Membrane</keyword>
<dbReference type="EMBL" id="CADCVX010000230">
    <property type="protein sequence ID" value="CAA9500555.1"/>
    <property type="molecule type" value="Genomic_DNA"/>
</dbReference>
<dbReference type="AlphaFoldDB" id="A0A6J4SMJ9"/>
<feature type="transmembrane region" description="Helical" evidence="1">
    <location>
        <begin position="78"/>
        <end position="97"/>
    </location>
</feature>
<sequence length="262" mass="28170">MPGRVFAAHLFAIALIFLTHSIVSLVVPSFASESLSKAARIFDMTEENSIPNFFSALVLVVTAGVAAVITFLHRRDGSSLWISWCLAALAIAFMGFDEGAMLHDRLAYVVQENAETTGVFYIGWTLPYLLLVLVAVPAGWPLLRALPRDTAVRLIQAATLFLIGALGMEMLESMLLQRSLPAGMSLRDAMTSESISANAAAMINAMEFIEETSEMVAVALALRALLLHLTDDLGFGGVTVSRVAATEPTLYELPPVASVARN</sequence>
<protein>
    <submittedName>
        <fullName evidence="2">Uncharacterized protein</fullName>
    </submittedName>
</protein>
<keyword evidence="1" id="KW-0812">Transmembrane</keyword>
<name>A0A6J4SMJ9_9SPHN</name>